<evidence type="ECO:0000259" key="1">
    <source>
        <dbReference type="PROSITE" id="PS51340"/>
    </source>
</evidence>
<dbReference type="Proteomes" id="UP001138500">
    <property type="component" value="Unassembled WGS sequence"/>
</dbReference>
<evidence type="ECO:0000313" key="2">
    <source>
        <dbReference type="EMBL" id="KAH9826731.1"/>
    </source>
</evidence>
<dbReference type="EMBL" id="RIBY02001962">
    <property type="protein sequence ID" value="KAH9826731.1"/>
    <property type="molecule type" value="Genomic_DNA"/>
</dbReference>
<comment type="caution">
    <text evidence="2">The sequence shown here is derived from an EMBL/GenBank/DDBJ whole genome shotgun (WGS) entry which is preliminary data.</text>
</comment>
<reference evidence="2 3" key="1">
    <citation type="journal article" date="2018" name="IMA Fungus">
        <title>IMA Genome-F 10: Nine draft genome sequences of Claviceps purpurea s.lat., including C. arundinis, C. humidiphila, and C. cf. spartinae, pseudomolecules for the pitch canker pathogen Fusarium circinatum, draft genome of Davidsoniella eucalypti, Grosmannia galeiformis, Quambalaria eucalypti, and Teratosphaeria destructans.</title>
        <authorList>
            <person name="Wingfield B.D."/>
            <person name="Liu M."/>
            <person name="Nguyen H.D."/>
            <person name="Lane F.A."/>
            <person name="Morgan S.W."/>
            <person name="De Vos L."/>
            <person name="Wilken P.M."/>
            <person name="Duong T.A."/>
            <person name="Aylward J."/>
            <person name="Coetzee M.P."/>
            <person name="Dadej K."/>
            <person name="De Beer Z.W."/>
            <person name="Findlay W."/>
            <person name="Havenga M."/>
            <person name="Kolarik M."/>
            <person name="Menzies J.G."/>
            <person name="Naidoo K."/>
            <person name="Pochopski O."/>
            <person name="Shoukouhi P."/>
            <person name="Santana Q.C."/>
            <person name="Seifert K.A."/>
            <person name="Soal N."/>
            <person name="Steenkamp E.T."/>
            <person name="Tatham C.T."/>
            <person name="van der Nest M.A."/>
            <person name="Wingfield M.J."/>
        </authorList>
    </citation>
    <scope>NUCLEOTIDE SEQUENCE [LARGE SCALE GENOMIC DNA]</scope>
    <source>
        <strain evidence="2">CMW44962</strain>
    </source>
</reference>
<accession>A0A9W7W1L0</accession>
<proteinExistence type="predicted"/>
<feature type="domain" description="MOSC" evidence="1">
    <location>
        <begin position="1"/>
        <end position="109"/>
    </location>
</feature>
<dbReference type="AlphaFoldDB" id="A0A9W7W1L0"/>
<dbReference type="GO" id="GO:0030151">
    <property type="term" value="F:molybdenum ion binding"/>
    <property type="evidence" value="ECO:0007669"/>
    <property type="project" value="InterPro"/>
</dbReference>
<reference evidence="2 3" key="2">
    <citation type="journal article" date="2021" name="Curr. Genet.">
        <title>Genetic response to nitrogen starvation in the aggressive Eucalyptus foliar pathogen Teratosphaeria destructans.</title>
        <authorList>
            <person name="Havenga M."/>
            <person name="Wingfield B.D."/>
            <person name="Wingfield M.J."/>
            <person name="Dreyer L.L."/>
            <person name="Roets F."/>
            <person name="Aylward J."/>
        </authorList>
    </citation>
    <scope>NUCLEOTIDE SEQUENCE [LARGE SCALE GENOMIC DNA]</scope>
    <source>
        <strain evidence="2">CMW44962</strain>
    </source>
</reference>
<dbReference type="GO" id="GO:0030170">
    <property type="term" value="F:pyridoxal phosphate binding"/>
    <property type="evidence" value="ECO:0007669"/>
    <property type="project" value="InterPro"/>
</dbReference>
<dbReference type="InterPro" id="IPR005302">
    <property type="entry name" value="MoCF_Sase_C"/>
</dbReference>
<evidence type="ECO:0000313" key="3">
    <source>
        <dbReference type="Proteomes" id="UP001138500"/>
    </source>
</evidence>
<protein>
    <submittedName>
        <fullName evidence="2">MOSC domain protein</fullName>
    </submittedName>
</protein>
<gene>
    <name evidence="2" type="ORF">Tdes44962_MAKER09977</name>
</gene>
<name>A0A9W7W1L0_9PEZI</name>
<organism evidence="2 3">
    <name type="scientific">Teratosphaeria destructans</name>
    <dbReference type="NCBI Taxonomy" id="418781"/>
    <lineage>
        <taxon>Eukaryota</taxon>
        <taxon>Fungi</taxon>
        <taxon>Dikarya</taxon>
        <taxon>Ascomycota</taxon>
        <taxon>Pezizomycotina</taxon>
        <taxon>Dothideomycetes</taxon>
        <taxon>Dothideomycetidae</taxon>
        <taxon>Mycosphaerellales</taxon>
        <taxon>Teratosphaeriaceae</taxon>
        <taxon>Teratosphaeria</taxon>
    </lineage>
</organism>
<sequence>MAKFRPNIVVSGAAEAWEEDFWAELTIGGDGGVVVYCEQNCGRCKSINIDYETGAAVAPGEAGRVLRVLSRDRRVDPGTKWSPVFGRYAFLDAASEGARIAVGDEVVVRRRNEERSVFDWEGLCTK</sequence>
<dbReference type="PROSITE" id="PS51340">
    <property type="entry name" value="MOSC"/>
    <property type="match status" value="1"/>
</dbReference>
<dbReference type="Pfam" id="PF03473">
    <property type="entry name" value="MOSC"/>
    <property type="match status" value="1"/>
</dbReference>
<keyword evidence="3" id="KW-1185">Reference proteome</keyword>
<dbReference type="GO" id="GO:0003824">
    <property type="term" value="F:catalytic activity"/>
    <property type="evidence" value="ECO:0007669"/>
    <property type="project" value="InterPro"/>
</dbReference>
<dbReference type="OrthoDB" id="17255at2759"/>